<evidence type="ECO:0000313" key="3">
    <source>
        <dbReference type="Proteomes" id="UP000275078"/>
    </source>
</evidence>
<proteinExistence type="predicted"/>
<feature type="compositionally biased region" description="Basic and acidic residues" evidence="1">
    <location>
        <begin position="11"/>
        <end position="27"/>
    </location>
</feature>
<feature type="compositionally biased region" description="Acidic residues" evidence="1">
    <location>
        <begin position="101"/>
        <end position="111"/>
    </location>
</feature>
<organism evidence="2 3">
    <name type="scientific">Ascobolus immersus RN42</name>
    <dbReference type="NCBI Taxonomy" id="1160509"/>
    <lineage>
        <taxon>Eukaryota</taxon>
        <taxon>Fungi</taxon>
        <taxon>Dikarya</taxon>
        <taxon>Ascomycota</taxon>
        <taxon>Pezizomycotina</taxon>
        <taxon>Pezizomycetes</taxon>
        <taxon>Pezizales</taxon>
        <taxon>Ascobolaceae</taxon>
        <taxon>Ascobolus</taxon>
    </lineage>
</organism>
<dbReference type="EMBL" id="ML119805">
    <property type="protein sequence ID" value="RPA73977.1"/>
    <property type="molecule type" value="Genomic_DNA"/>
</dbReference>
<feature type="compositionally biased region" description="Acidic residues" evidence="1">
    <location>
        <begin position="125"/>
        <end position="162"/>
    </location>
</feature>
<feature type="compositionally biased region" description="Basic residues" evidence="1">
    <location>
        <begin position="1"/>
        <end position="10"/>
    </location>
</feature>
<reference evidence="2 3" key="1">
    <citation type="journal article" date="2018" name="Nat. Ecol. Evol.">
        <title>Pezizomycetes genomes reveal the molecular basis of ectomycorrhizal truffle lifestyle.</title>
        <authorList>
            <person name="Murat C."/>
            <person name="Payen T."/>
            <person name="Noel B."/>
            <person name="Kuo A."/>
            <person name="Morin E."/>
            <person name="Chen J."/>
            <person name="Kohler A."/>
            <person name="Krizsan K."/>
            <person name="Balestrini R."/>
            <person name="Da Silva C."/>
            <person name="Montanini B."/>
            <person name="Hainaut M."/>
            <person name="Levati E."/>
            <person name="Barry K.W."/>
            <person name="Belfiori B."/>
            <person name="Cichocki N."/>
            <person name="Clum A."/>
            <person name="Dockter R.B."/>
            <person name="Fauchery L."/>
            <person name="Guy J."/>
            <person name="Iotti M."/>
            <person name="Le Tacon F."/>
            <person name="Lindquist E.A."/>
            <person name="Lipzen A."/>
            <person name="Malagnac F."/>
            <person name="Mello A."/>
            <person name="Molinier V."/>
            <person name="Miyauchi S."/>
            <person name="Poulain J."/>
            <person name="Riccioni C."/>
            <person name="Rubini A."/>
            <person name="Sitrit Y."/>
            <person name="Splivallo R."/>
            <person name="Traeger S."/>
            <person name="Wang M."/>
            <person name="Zifcakova L."/>
            <person name="Wipf D."/>
            <person name="Zambonelli A."/>
            <person name="Paolocci F."/>
            <person name="Nowrousian M."/>
            <person name="Ottonello S."/>
            <person name="Baldrian P."/>
            <person name="Spatafora J.W."/>
            <person name="Henrissat B."/>
            <person name="Nagy L.G."/>
            <person name="Aury J.M."/>
            <person name="Wincker P."/>
            <person name="Grigoriev I.V."/>
            <person name="Bonfante P."/>
            <person name="Martin F.M."/>
        </authorList>
    </citation>
    <scope>NUCLEOTIDE SEQUENCE [LARGE SCALE GENOMIC DNA]</scope>
    <source>
        <strain evidence="2 3">RN42</strain>
    </source>
</reference>
<gene>
    <name evidence="2" type="ORF">BJ508DRAFT_313317</name>
</gene>
<feature type="region of interest" description="Disordered" evidence="1">
    <location>
        <begin position="1"/>
        <end position="27"/>
    </location>
</feature>
<sequence length="179" mass="19991">MQLPRTKRARLVKDSDAAATPETKDDAQKREGKKGWWCCLSCAKIKKTGEYPFLHSRTSRRDLIYCMDCARKYFDFSLAHERRYAGARNEDAAMEGGTTGLEEDDSDDWEECSPVASEVDGPTGLEEDGTVDSQEDGTVELEEDYPADLEEDGPVRLEEDDSGGFGEVLEGELKTFGEE</sequence>
<name>A0A3N4HL47_ASCIM</name>
<evidence type="ECO:0000313" key="2">
    <source>
        <dbReference type="EMBL" id="RPA73977.1"/>
    </source>
</evidence>
<feature type="region of interest" description="Disordered" evidence="1">
    <location>
        <begin position="88"/>
        <end position="179"/>
    </location>
</feature>
<evidence type="ECO:0000256" key="1">
    <source>
        <dbReference type="SAM" id="MobiDB-lite"/>
    </source>
</evidence>
<keyword evidence="3" id="KW-1185">Reference proteome</keyword>
<protein>
    <submittedName>
        <fullName evidence="2">Uncharacterized protein</fullName>
    </submittedName>
</protein>
<accession>A0A3N4HL47</accession>
<dbReference type="AlphaFoldDB" id="A0A3N4HL47"/>
<dbReference type="Proteomes" id="UP000275078">
    <property type="component" value="Unassembled WGS sequence"/>
</dbReference>